<feature type="region of interest" description="Disordered" evidence="1">
    <location>
        <begin position="17"/>
        <end position="58"/>
    </location>
</feature>
<dbReference type="SUPFAM" id="SSF52047">
    <property type="entry name" value="RNI-like"/>
    <property type="match status" value="1"/>
</dbReference>
<evidence type="ECO:0000313" key="2">
    <source>
        <dbReference type="EMBL" id="KAG2495153.1"/>
    </source>
</evidence>
<organism evidence="2 3">
    <name type="scientific">Edaphochlamys debaryana</name>
    <dbReference type="NCBI Taxonomy" id="47281"/>
    <lineage>
        <taxon>Eukaryota</taxon>
        <taxon>Viridiplantae</taxon>
        <taxon>Chlorophyta</taxon>
        <taxon>core chlorophytes</taxon>
        <taxon>Chlorophyceae</taxon>
        <taxon>CS clade</taxon>
        <taxon>Chlamydomonadales</taxon>
        <taxon>Chlamydomonadales incertae sedis</taxon>
        <taxon>Edaphochlamys</taxon>
    </lineage>
</organism>
<dbReference type="EMBL" id="JAEHOE010000026">
    <property type="protein sequence ID" value="KAG2495153.1"/>
    <property type="molecule type" value="Genomic_DNA"/>
</dbReference>
<protein>
    <submittedName>
        <fullName evidence="2">Uncharacterized protein</fullName>
    </submittedName>
</protein>
<accession>A0A835Y3C6</accession>
<comment type="caution">
    <text evidence="2">The sequence shown here is derived from an EMBL/GenBank/DDBJ whole genome shotgun (WGS) entry which is preliminary data.</text>
</comment>
<dbReference type="OrthoDB" id="10678232at2759"/>
<dbReference type="AlphaFoldDB" id="A0A835Y3C6"/>
<name>A0A835Y3C6_9CHLO</name>
<dbReference type="Proteomes" id="UP000612055">
    <property type="component" value="Unassembled WGS sequence"/>
</dbReference>
<proteinExistence type="predicted"/>
<keyword evidence="3" id="KW-1185">Reference proteome</keyword>
<reference evidence="2" key="1">
    <citation type="journal article" date="2020" name="bioRxiv">
        <title>Comparative genomics of Chlamydomonas.</title>
        <authorList>
            <person name="Craig R.J."/>
            <person name="Hasan A.R."/>
            <person name="Ness R.W."/>
            <person name="Keightley P.D."/>
        </authorList>
    </citation>
    <scope>NUCLEOTIDE SEQUENCE</scope>
    <source>
        <strain evidence="2">CCAP 11/70</strain>
    </source>
</reference>
<sequence>MGAALAKWTCACVTGEGRRDNRRASGECAGECAASQPAEELPLSSAGEPERDNESPSALSPLEDLLRQISIPAKDALYDALLSDGTIGAFRLTSKALRDVADGSVRKSRALKLVTAADGTVAEPVASLARWPRCRRFDLQHVIQTTEATPLLPLAFTGLSEHVRARVAELTIDCQRPGATMPEAAITRLAGLLPGLRKLDLTTVVRLELAGSEAYAALAAGGSLKELALPSLALLPGVEALAGTLRRLSISNPRTADPDYVSDEEVPSELVATRDTLSCLGQLTRLQKLTLSVGRFDLGPGPALPALLQLLPPSCKRITVRSRSLASVDLTYRPIVMGLTRGRVVSLELLTSPLEDVVALARTELLPCLAPGDRLQKLSLWWLELHGWETTDVTPLLELWGRSDIKHIRWLDADLDSSPATVVEAVQAFGAVHSLSLGSLRSAWSKLHVELTYRPPPATQPQPNLVLPPPEEVLLTAVQRSPALLGPSHYDMRVLLRGPAAEAVLALSQEGGALQAWVDALEARAQAAVPPAGPSGAGGSLLWSAQLLPFASAVLLTCSHQTPRVQNAVWTAAKLVAVQAGGPASDVQRVTAMGEALSRVVTEAWGAAAVTEGGPGLLQRIEWAMTVCRAVEALPSPVRTTAST</sequence>
<evidence type="ECO:0000256" key="1">
    <source>
        <dbReference type="SAM" id="MobiDB-lite"/>
    </source>
</evidence>
<evidence type="ECO:0000313" key="3">
    <source>
        <dbReference type="Proteomes" id="UP000612055"/>
    </source>
</evidence>
<gene>
    <name evidence="2" type="ORF">HYH03_006761</name>
</gene>